<dbReference type="HOGENOM" id="CLU_1305933_0_0_1"/>
<name>K1QEI7_MAGGI</name>
<organism evidence="1">
    <name type="scientific">Magallana gigas</name>
    <name type="common">Pacific oyster</name>
    <name type="synonym">Crassostrea gigas</name>
    <dbReference type="NCBI Taxonomy" id="29159"/>
    <lineage>
        <taxon>Eukaryota</taxon>
        <taxon>Metazoa</taxon>
        <taxon>Spiralia</taxon>
        <taxon>Lophotrochozoa</taxon>
        <taxon>Mollusca</taxon>
        <taxon>Bivalvia</taxon>
        <taxon>Autobranchia</taxon>
        <taxon>Pteriomorphia</taxon>
        <taxon>Ostreida</taxon>
        <taxon>Ostreoidea</taxon>
        <taxon>Ostreidae</taxon>
        <taxon>Magallana</taxon>
    </lineage>
</organism>
<reference evidence="1" key="1">
    <citation type="journal article" date="2012" name="Nature">
        <title>The oyster genome reveals stress adaptation and complexity of shell formation.</title>
        <authorList>
            <person name="Zhang G."/>
            <person name="Fang X."/>
            <person name="Guo X."/>
            <person name="Li L."/>
            <person name="Luo R."/>
            <person name="Xu F."/>
            <person name="Yang P."/>
            <person name="Zhang L."/>
            <person name="Wang X."/>
            <person name="Qi H."/>
            <person name="Xiong Z."/>
            <person name="Que H."/>
            <person name="Xie Y."/>
            <person name="Holland P.W."/>
            <person name="Paps J."/>
            <person name="Zhu Y."/>
            <person name="Wu F."/>
            <person name="Chen Y."/>
            <person name="Wang J."/>
            <person name="Peng C."/>
            <person name="Meng J."/>
            <person name="Yang L."/>
            <person name="Liu J."/>
            <person name="Wen B."/>
            <person name="Zhang N."/>
            <person name="Huang Z."/>
            <person name="Zhu Q."/>
            <person name="Feng Y."/>
            <person name="Mount A."/>
            <person name="Hedgecock D."/>
            <person name="Xu Z."/>
            <person name="Liu Y."/>
            <person name="Domazet-Loso T."/>
            <person name="Du Y."/>
            <person name="Sun X."/>
            <person name="Zhang S."/>
            <person name="Liu B."/>
            <person name="Cheng P."/>
            <person name="Jiang X."/>
            <person name="Li J."/>
            <person name="Fan D."/>
            <person name="Wang W."/>
            <person name="Fu W."/>
            <person name="Wang T."/>
            <person name="Wang B."/>
            <person name="Zhang J."/>
            <person name="Peng Z."/>
            <person name="Li Y."/>
            <person name="Li N."/>
            <person name="Wang J."/>
            <person name="Chen M."/>
            <person name="He Y."/>
            <person name="Tan F."/>
            <person name="Song X."/>
            <person name="Zheng Q."/>
            <person name="Huang R."/>
            <person name="Yang H."/>
            <person name="Du X."/>
            <person name="Chen L."/>
            <person name="Yang M."/>
            <person name="Gaffney P.M."/>
            <person name="Wang S."/>
            <person name="Luo L."/>
            <person name="She Z."/>
            <person name="Ming Y."/>
            <person name="Huang W."/>
            <person name="Zhang S."/>
            <person name="Huang B."/>
            <person name="Zhang Y."/>
            <person name="Qu T."/>
            <person name="Ni P."/>
            <person name="Miao G."/>
            <person name="Wang J."/>
            <person name="Wang Q."/>
            <person name="Steinberg C.E."/>
            <person name="Wang H."/>
            <person name="Li N."/>
            <person name="Qian L."/>
            <person name="Zhang G."/>
            <person name="Li Y."/>
            <person name="Yang H."/>
            <person name="Liu X."/>
            <person name="Wang J."/>
            <person name="Yin Y."/>
            <person name="Wang J."/>
        </authorList>
    </citation>
    <scope>NUCLEOTIDE SEQUENCE [LARGE SCALE GENOMIC DNA]</scope>
    <source>
        <strain evidence="1">05x7-T-G4-1.051#20</strain>
    </source>
</reference>
<dbReference type="EMBL" id="JH817834">
    <property type="protein sequence ID" value="EKC35327.1"/>
    <property type="molecule type" value="Genomic_DNA"/>
</dbReference>
<dbReference type="PROSITE" id="PS50234">
    <property type="entry name" value="VWFA"/>
    <property type="match status" value="1"/>
</dbReference>
<gene>
    <name evidence="1" type="ORF">CGI_10016810</name>
</gene>
<dbReference type="PANTHER" id="PTHR24020:SF20">
    <property type="entry name" value="PH DOMAIN-CONTAINING PROTEIN"/>
    <property type="match status" value="1"/>
</dbReference>
<dbReference type="PANTHER" id="PTHR24020">
    <property type="entry name" value="COLLAGEN ALPHA"/>
    <property type="match status" value="1"/>
</dbReference>
<sequence>MERTETSSHENYVFLKSFFSNIALQLDVSSSTIRIGVVTYDTDAYTTIALDTYMTPTDISYQILKLPEGTGKRNMIDKALVHTKNNFFTAVNGDRASAANYYVFAIDGVRSGASIQAEYIMKGWPSTVFAIDTMYLMTDFVYTITSCSRITSWEFSHWKSGYIDFMVWRPSGSNYKLVAYNTIYVSGKNTTTYTVVEYERIAVLQGDLIGW</sequence>
<dbReference type="InterPro" id="IPR036465">
    <property type="entry name" value="vWFA_dom_sf"/>
</dbReference>
<dbReference type="InterPro" id="IPR050525">
    <property type="entry name" value="ECM_Assembly_Org"/>
</dbReference>
<accession>K1QEI7</accession>
<protein>
    <submittedName>
        <fullName evidence="1">Vitrin</fullName>
    </submittedName>
</protein>
<proteinExistence type="predicted"/>
<dbReference type="AlphaFoldDB" id="K1QEI7"/>
<dbReference type="Gene3D" id="3.40.50.410">
    <property type="entry name" value="von Willebrand factor, type A domain"/>
    <property type="match status" value="1"/>
</dbReference>
<dbReference type="InParanoid" id="K1QEI7"/>
<evidence type="ECO:0000313" key="1">
    <source>
        <dbReference type="EMBL" id="EKC35327.1"/>
    </source>
</evidence>
<dbReference type="InterPro" id="IPR002035">
    <property type="entry name" value="VWF_A"/>
</dbReference>
<dbReference type="SUPFAM" id="SSF53300">
    <property type="entry name" value="vWA-like"/>
    <property type="match status" value="1"/>
</dbReference>
<dbReference type="Pfam" id="PF00092">
    <property type="entry name" value="VWA"/>
    <property type="match status" value="1"/>
</dbReference>